<evidence type="ECO:0000313" key="3">
    <source>
        <dbReference type="Proteomes" id="UP000314980"/>
    </source>
</evidence>
<protein>
    <recommendedName>
        <fullName evidence="1">Pyrin domain-containing protein</fullName>
    </recommendedName>
</protein>
<dbReference type="InParanoid" id="A0A4W6BZK1"/>
<feature type="domain" description="Pyrin" evidence="1">
    <location>
        <begin position="1"/>
        <end position="92"/>
    </location>
</feature>
<dbReference type="InterPro" id="IPR011029">
    <property type="entry name" value="DEATH-like_dom_sf"/>
</dbReference>
<organism evidence="2 3">
    <name type="scientific">Lates calcarifer</name>
    <name type="common">Barramundi</name>
    <name type="synonym">Holocentrus calcarifer</name>
    <dbReference type="NCBI Taxonomy" id="8187"/>
    <lineage>
        <taxon>Eukaryota</taxon>
        <taxon>Metazoa</taxon>
        <taxon>Chordata</taxon>
        <taxon>Craniata</taxon>
        <taxon>Vertebrata</taxon>
        <taxon>Euteleostomi</taxon>
        <taxon>Actinopterygii</taxon>
        <taxon>Neopterygii</taxon>
        <taxon>Teleostei</taxon>
        <taxon>Neoteleostei</taxon>
        <taxon>Acanthomorphata</taxon>
        <taxon>Carangaria</taxon>
        <taxon>Carangaria incertae sedis</taxon>
        <taxon>Centropomidae</taxon>
        <taxon>Lates</taxon>
    </lineage>
</organism>
<dbReference type="STRING" id="8187.ENSLCAP00010003825"/>
<proteinExistence type="predicted"/>
<evidence type="ECO:0000313" key="2">
    <source>
        <dbReference type="Ensembl" id="ENSLCAP00010003825.1"/>
    </source>
</evidence>
<dbReference type="GeneTree" id="ENSGT00940000178180"/>
<dbReference type="SMART" id="SM01289">
    <property type="entry name" value="PYRIN"/>
    <property type="match status" value="1"/>
</dbReference>
<keyword evidence="3" id="KW-1185">Reference proteome</keyword>
<sequence length="108" mass="12806">MSFDFIKQILLETLNGLSHKELKKYKWFLQFSYFKRGLPQIPWSQLEKADRAELVDLMMEMCDQQSVEVTREVFMDMNRTDLVQRLSETSSGLGVNFNYTKKLSLKEN</sequence>
<dbReference type="Gene3D" id="1.10.533.10">
    <property type="entry name" value="Death Domain, Fas"/>
    <property type="match status" value="1"/>
</dbReference>
<reference evidence="2" key="3">
    <citation type="submission" date="2025-09" db="UniProtKB">
        <authorList>
            <consortium name="Ensembl"/>
        </authorList>
    </citation>
    <scope>IDENTIFICATION</scope>
</reference>
<dbReference type="InterPro" id="IPR004020">
    <property type="entry name" value="DAPIN"/>
</dbReference>
<dbReference type="FunCoup" id="A0A4W6BZK1">
    <property type="interactions" value="2"/>
</dbReference>
<reference evidence="3" key="1">
    <citation type="submission" date="2015-09" db="EMBL/GenBank/DDBJ databases">
        <authorList>
            <person name="Sai Rama Sridatta P."/>
        </authorList>
    </citation>
    <scope>NUCLEOTIDE SEQUENCE [LARGE SCALE GENOMIC DNA]</scope>
</reference>
<dbReference type="AlphaFoldDB" id="A0A4W6BZK1"/>
<evidence type="ECO:0000259" key="1">
    <source>
        <dbReference type="PROSITE" id="PS50824"/>
    </source>
</evidence>
<name>A0A4W6BZK1_LATCA</name>
<dbReference type="SUPFAM" id="SSF47986">
    <property type="entry name" value="DEATH domain"/>
    <property type="match status" value="1"/>
</dbReference>
<dbReference type="PROSITE" id="PS50824">
    <property type="entry name" value="DAPIN"/>
    <property type="match status" value="1"/>
</dbReference>
<reference evidence="2" key="2">
    <citation type="submission" date="2025-08" db="UniProtKB">
        <authorList>
            <consortium name="Ensembl"/>
        </authorList>
    </citation>
    <scope>IDENTIFICATION</scope>
</reference>
<accession>A0A4W6BZK1</accession>
<dbReference type="Pfam" id="PF02758">
    <property type="entry name" value="PYRIN"/>
    <property type="match status" value="1"/>
</dbReference>
<dbReference type="Ensembl" id="ENSLCAT00010003927.1">
    <property type="protein sequence ID" value="ENSLCAP00010003825.1"/>
    <property type="gene ID" value="ENSLCAG00010001965.1"/>
</dbReference>
<dbReference type="Proteomes" id="UP000314980">
    <property type="component" value="Unassembled WGS sequence"/>
</dbReference>